<feature type="domain" description="AMP-dependent synthetase/ligase" evidence="2">
    <location>
        <begin position="73"/>
        <end position="456"/>
    </location>
</feature>
<dbReference type="InterPro" id="IPR032387">
    <property type="entry name" value="ACAS_N"/>
</dbReference>
<dbReference type="InterPro" id="IPR042099">
    <property type="entry name" value="ANL_N_sf"/>
</dbReference>
<dbReference type="Proteomes" id="UP000322634">
    <property type="component" value="Unassembled WGS sequence"/>
</dbReference>
<dbReference type="Gene3D" id="3.30.300.30">
    <property type="match status" value="1"/>
</dbReference>
<evidence type="ECO:0000259" key="3">
    <source>
        <dbReference type="Pfam" id="PF13193"/>
    </source>
</evidence>
<proteinExistence type="inferred from homology"/>
<name>A0A5D0UIN5_9ACTN</name>
<feature type="domain" description="Acetyl-coenzyme A synthetase N-terminal" evidence="4">
    <location>
        <begin position="16"/>
        <end position="67"/>
    </location>
</feature>
<dbReference type="Pfam" id="PF13193">
    <property type="entry name" value="AMP-binding_C"/>
    <property type="match status" value="1"/>
</dbReference>
<dbReference type="InterPro" id="IPR000873">
    <property type="entry name" value="AMP-dep_synth/lig_dom"/>
</dbReference>
<dbReference type="PANTHER" id="PTHR43347:SF3">
    <property type="entry name" value="ACYL-COA SYNTHETASE SHORT-CHAIN FAMILY MEMBER 3, MITOCHONDRIAL"/>
    <property type="match status" value="1"/>
</dbReference>
<evidence type="ECO:0000313" key="6">
    <source>
        <dbReference type="Proteomes" id="UP000322634"/>
    </source>
</evidence>
<dbReference type="InterPro" id="IPR045851">
    <property type="entry name" value="AMP-bd_C_sf"/>
</dbReference>
<dbReference type="OrthoDB" id="9803968at2"/>
<organism evidence="5 6">
    <name type="scientific">Actinomadura syzygii</name>
    <dbReference type="NCBI Taxonomy" id="1427538"/>
    <lineage>
        <taxon>Bacteria</taxon>
        <taxon>Bacillati</taxon>
        <taxon>Actinomycetota</taxon>
        <taxon>Actinomycetes</taxon>
        <taxon>Streptosporangiales</taxon>
        <taxon>Thermomonosporaceae</taxon>
        <taxon>Actinomadura</taxon>
    </lineage>
</organism>
<dbReference type="SUPFAM" id="SSF56801">
    <property type="entry name" value="Acetyl-CoA synthetase-like"/>
    <property type="match status" value="1"/>
</dbReference>
<dbReference type="AlphaFoldDB" id="A0A5D0UIN5"/>
<dbReference type="Pfam" id="PF16177">
    <property type="entry name" value="ACAS_N"/>
    <property type="match status" value="1"/>
</dbReference>
<comment type="similarity">
    <text evidence="1">Belongs to the ATP-dependent AMP-binding enzyme family.</text>
</comment>
<feature type="domain" description="AMP-binding enzyme C-terminal" evidence="3">
    <location>
        <begin position="522"/>
        <end position="599"/>
    </location>
</feature>
<protein>
    <submittedName>
        <fullName evidence="5">Propionyl-CoA synthetase</fullName>
    </submittedName>
</protein>
<dbReference type="GO" id="GO:0050218">
    <property type="term" value="F:propionate-CoA ligase activity"/>
    <property type="evidence" value="ECO:0007669"/>
    <property type="project" value="TreeGrafter"/>
</dbReference>
<evidence type="ECO:0000259" key="4">
    <source>
        <dbReference type="Pfam" id="PF16177"/>
    </source>
</evidence>
<keyword evidence="6" id="KW-1185">Reference proteome</keyword>
<evidence type="ECO:0000256" key="1">
    <source>
        <dbReference type="ARBA" id="ARBA00006432"/>
    </source>
</evidence>
<dbReference type="PANTHER" id="PTHR43347">
    <property type="entry name" value="ACYL-COA SYNTHETASE"/>
    <property type="match status" value="1"/>
</dbReference>
<dbReference type="Gene3D" id="3.40.50.12780">
    <property type="entry name" value="N-terminal domain of ligase-like"/>
    <property type="match status" value="1"/>
</dbReference>
<gene>
    <name evidence="5" type="ORF">FXF65_06695</name>
</gene>
<evidence type="ECO:0000313" key="5">
    <source>
        <dbReference type="EMBL" id="TYC17666.1"/>
    </source>
</evidence>
<accession>A0A5D0UIN5</accession>
<dbReference type="EMBL" id="VSFF01000002">
    <property type="protein sequence ID" value="TYC17666.1"/>
    <property type="molecule type" value="Genomic_DNA"/>
</dbReference>
<dbReference type="RefSeq" id="WP_148348808.1">
    <property type="nucleotide sequence ID" value="NZ_JBHSBF010000003.1"/>
</dbReference>
<evidence type="ECO:0000259" key="2">
    <source>
        <dbReference type="Pfam" id="PF00501"/>
    </source>
</evidence>
<dbReference type="Pfam" id="PF00501">
    <property type="entry name" value="AMP-binding"/>
    <property type="match status" value="1"/>
</dbReference>
<reference evidence="5 6" key="1">
    <citation type="submission" date="2019-08" db="EMBL/GenBank/DDBJ databases">
        <title>Actinomadura sp. nov. CYP1-5 isolated from mountain soil.</title>
        <authorList>
            <person name="Songsumanus A."/>
            <person name="Kuncharoen N."/>
            <person name="Kudo T."/>
            <person name="Yuki M."/>
            <person name="Igarashi Y."/>
            <person name="Tanasupawat S."/>
        </authorList>
    </citation>
    <scope>NUCLEOTIDE SEQUENCE [LARGE SCALE GENOMIC DNA]</scope>
    <source>
        <strain evidence="5 6">GKU157</strain>
    </source>
</reference>
<sequence>MVRSGGHHPSAGPLNAHAEWLGDPEAFWERQAARLVWEKPWKTPLDAASAPLYRWFPDGMINAAENCLDVHLAEGRGDAPALIFDSPQTGTKDVYTYRRLHQEVVAFAAALDGLAPNADDTVLIFMPAIARTVVAMLACARLGLTHSVVITSVPVSVLRDRIEDARPAIVLTASGGFDGPDATDYQPLLEAALAGAAHHPNHIVVLQRPEAGRWTPAAGRDLDWSGLVAGSATARSRLVHVPSTHPLYLLYTSGSTARPKAVTRDTGGYLTALRWAVQNVFGVGPGDVFWTDSHPGWVMGHSFTVYGALVSGATTIVHEGPQVDTSGSSVFPRIISEYGVSVLFTTPMTLRRMRRASHRHRPFGADGSPLRAVFLASERVEPDLMAWTGEFFDCPVVDNWWQTETGWPIASNCLGSGLLPVKPGSVSRPLPGYRIEVLDDEGRPLPTGEQGHLAVKLPLPPGCLTTLWDDDQRFIDTYLTNFPGYYDTSDAGHIDEDGYLWIAGRTDDIINVGGDSLSGIDVEHVLGRHPAVERCAVVAAPDPFYTQVPVAFVVPRHENFDPANLAHELRGLVDERIGEWARLNRLVFVRTLTYTTSRKIKRSDLRAWLSVGTGLDIVADIGLPGRIS</sequence>
<dbReference type="InterPro" id="IPR025110">
    <property type="entry name" value="AMP-bd_C"/>
</dbReference>
<comment type="caution">
    <text evidence="5">The sequence shown here is derived from an EMBL/GenBank/DDBJ whole genome shotgun (WGS) entry which is preliminary data.</text>
</comment>